<feature type="domain" description="HTH deoR-type" evidence="3">
    <location>
        <begin position="16"/>
        <end position="71"/>
    </location>
</feature>
<dbReference type="AlphaFoldDB" id="F8FPD6"/>
<dbReference type="EMBL" id="CP002869">
    <property type="protein sequence ID" value="AEI39086.1"/>
    <property type="molecule type" value="Genomic_DNA"/>
</dbReference>
<evidence type="ECO:0000259" key="3">
    <source>
        <dbReference type="PROSITE" id="PS51000"/>
    </source>
</evidence>
<dbReference type="InterPro" id="IPR028349">
    <property type="entry name" value="PafC-like"/>
</dbReference>
<name>F8FPD6_PAEMK</name>
<dbReference type="PANTHER" id="PTHR34580">
    <property type="match status" value="1"/>
</dbReference>
<dbReference type="Proteomes" id="UP000006620">
    <property type="component" value="Chromosome"/>
</dbReference>
<dbReference type="Pfam" id="PF13280">
    <property type="entry name" value="WYL"/>
    <property type="match status" value="1"/>
</dbReference>
<dbReference type="InterPro" id="IPR036388">
    <property type="entry name" value="WH-like_DNA-bd_sf"/>
</dbReference>
<dbReference type="SUPFAM" id="SSF46785">
    <property type="entry name" value="Winged helix' DNA-binding domain"/>
    <property type="match status" value="1"/>
</dbReference>
<keyword evidence="2" id="KW-0804">Transcription</keyword>
<dbReference type="PANTHER" id="PTHR34580:SF1">
    <property type="entry name" value="PROTEIN PAFC"/>
    <property type="match status" value="1"/>
</dbReference>
<protein>
    <submittedName>
        <fullName evidence="4">Helix-turn-helix type 11 domain protein</fullName>
    </submittedName>
</protein>
<proteinExistence type="predicted"/>
<dbReference type="InterPro" id="IPR036390">
    <property type="entry name" value="WH_DNA-bd_sf"/>
</dbReference>
<evidence type="ECO:0000313" key="4">
    <source>
        <dbReference type="EMBL" id="AEI39086.1"/>
    </source>
</evidence>
<dbReference type="PROSITE" id="PS52050">
    <property type="entry name" value="WYL"/>
    <property type="match status" value="1"/>
</dbReference>
<sequence length="330" mass="37593">MVSWKKRRHKEGSKLKLDRLLAITMLLLNRRRVSAKELSERFEVSLRTIYRDLEAINGAGIPVASYAGASGGYEIMETYRIERQYLSLEELQSIIVALRGIQTTLAEPDIDIGSLLDKVGSLVARTASGGTADLRREMILDLNPWQGGQAEKAKLHLLKQAIRAQQLISFGYTSSQGEDSARTCEPMGVVLKGYIWYLYGFCRLRTDFRIFRLSRIMDLTLLGETFERRAGELEELRFGWNADYHAKRALLGLVLQFSPRAKAKVQDGFEESEIETRPDGSLLVRCQRPDEPWLYSMLMSYGTDVRVLEPSSVADMLRQKAQEIVRMYGR</sequence>
<reference evidence="4 5" key="2">
    <citation type="journal article" date="2013" name="Genome Announc.">
        <title>Genome Sequence of Growth-Improving Paenibacillus mucilaginosus Strain KNP414.</title>
        <authorList>
            <person name="Lu J.J."/>
            <person name="Wang J.F."/>
            <person name="Hu X.F."/>
        </authorList>
    </citation>
    <scope>NUCLEOTIDE SEQUENCE [LARGE SCALE GENOMIC DNA]</scope>
    <source>
        <strain evidence="4 5">KNP414</strain>
    </source>
</reference>
<dbReference type="InterPro" id="IPR057727">
    <property type="entry name" value="WCX_dom"/>
</dbReference>
<dbReference type="InterPro" id="IPR051534">
    <property type="entry name" value="CBASS_pafABC_assoc_protein"/>
</dbReference>
<organism evidence="4 5">
    <name type="scientific">Paenibacillus mucilaginosus (strain KNP414)</name>
    <dbReference type="NCBI Taxonomy" id="1036673"/>
    <lineage>
        <taxon>Bacteria</taxon>
        <taxon>Bacillati</taxon>
        <taxon>Bacillota</taxon>
        <taxon>Bacilli</taxon>
        <taxon>Bacillales</taxon>
        <taxon>Paenibacillaceae</taxon>
        <taxon>Paenibacillus</taxon>
    </lineage>
</organism>
<dbReference type="Gene3D" id="1.10.10.10">
    <property type="entry name" value="Winged helix-like DNA-binding domain superfamily/Winged helix DNA-binding domain"/>
    <property type="match status" value="1"/>
</dbReference>
<dbReference type="RefSeq" id="WP_013914252.1">
    <property type="nucleotide sequence ID" value="NC_015690.1"/>
</dbReference>
<reference evidence="5" key="1">
    <citation type="submission" date="2011-06" db="EMBL/GenBank/DDBJ databases">
        <title>Complete genome sequence of Paenibacillus mucilaginosus KNP414.</title>
        <authorList>
            <person name="Wang J."/>
            <person name="Hu S."/>
            <person name="Hu X."/>
            <person name="Zhang B."/>
            <person name="Dong D."/>
            <person name="Zhang S."/>
            <person name="Zhao K."/>
            <person name="Wu D."/>
        </authorList>
    </citation>
    <scope>NUCLEOTIDE SEQUENCE [LARGE SCALE GENOMIC DNA]</scope>
    <source>
        <strain evidence="5">KNP414</strain>
    </source>
</reference>
<dbReference type="InterPro" id="IPR026881">
    <property type="entry name" value="WYL_dom"/>
</dbReference>
<evidence type="ECO:0000256" key="1">
    <source>
        <dbReference type="ARBA" id="ARBA00023015"/>
    </source>
</evidence>
<dbReference type="PIRSF" id="PIRSF016838">
    <property type="entry name" value="PafC"/>
    <property type="match status" value="1"/>
</dbReference>
<evidence type="ECO:0000313" key="5">
    <source>
        <dbReference type="Proteomes" id="UP000006620"/>
    </source>
</evidence>
<keyword evidence="1" id="KW-0805">Transcription regulation</keyword>
<dbReference type="InterPro" id="IPR013196">
    <property type="entry name" value="HTH_11"/>
</dbReference>
<dbReference type="GO" id="GO:0003700">
    <property type="term" value="F:DNA-binding transcription factor activity"/>
    <property type="evidence" value="ECO:0007669"/>
    <property type="project" value="InterPro"/>
</dbReference>
<dbReference type="SMART" id="SM00420">
    <property type="entry name" value="HTH_DEOR"/>
    <property type="match status" value="1"/>
</dbReference>
<evidence type="ECO:0000256" key="2">
    <source>
        <dbReference type="ARBA" id="ARBA00023163"/>
    </source>
</evidence>
<gene>
    <name evidence="4" type="ordered locus">KNP414_00461</name>
</gene>
<dbReference type="PATRIC" id="fig|1036673.3.peg.412"/>
<dbReference type="InterPro" id="IPR001034">
    <property type="entry name" value="DeoR_HTH"/>
</dbReference>
<dbReference type="HOGENOM" id="CLU_041141_5_1_9"/>
<dbReference type="Pfam" id="PF08279">
    <property type="entry name" value="HTH_11"/>
    <property type="match status" value="1"/>
</dbReference>
<accession>F8FPD6</accession>
<dbReference type="KEGG" id="pms:KNP414_00461"/>
<dbReference type="PROSITE" id="PS51000">
    <property type="entry name" value="HTH_DEOR_2"/>
    <property type="match status" value="1"/>
</dbReference>
<dbReference type="Pfam" id="PF25583">
    <property type="entry name" value="WCX"/>
    <property type="match status" value="1"/>
</dbReference>